<proteinExistence type="predicted"/>
<name>Q1K4G2_DESA6</name>
<dbReference type="OrthoDB" id="5297720at2"/>
<dbReference type="Pfam" id="PF20125">
    <property type="entry name" value="DUF6515"/>
    <property type="match status" value="1"/>
</dbReference>
<feature type="chain" id="PRO_5004192736" evidence="1">
    <location>
        <begin position="25"/>
        <end position="205"/>
    </location>
</feature>
<organism evidence="3 4">
    <name type="scientific">Desulfuromonas acetoxidans (strain DSM 684 / 11070)</name>
    <dbReference type="NCBI Taxonomy" id="281689"/>
    <lineage>
        <taxon>Bacteria</taxon>
        <taxon>Pseudomonadati</taxon>
        <taxon>Thermodesulfobacteriota</taxon>
        <taxon>Desulfuromonadia</taxon>
        <taxon>Desulfuromonadales</taxon>
        <taxon>Desulfuromonadaceae</taxon>
        <taxon>Desulfuromonas</taxon>
    </lineage>
</organism>
<gene>
    <name evidence="3" type="ORF">Dace_3007</name>
</gene>
<dbReference type="InterPro" id="IPR003646">
    <property type="entry name" value="SH3-like_bac-type"/>
</dbReference>
<keyword evidence="4" id="KW-1185">Reference proteome</keyword>
<dbReference type="InterPro" id="IPR045398">
    <property type="entry name" value="DUF6515"/>
</dbReference>
<comment type="caution">
    <text evidence="3">The sequence shown here is derived from an EMBL/GenBank/DDBJ whole genome shotgun (WGS) entry which is preliminary data.</text>
</comment>
<reference evidence="3" key="2">
    <citation type="submission" date="2006-05" db="EMBL/GenBank/DDBJ databases">
        <title>Sequencing of the draft genome and assembly of Desulfuromonas acetoxidans DSM 684.</title>
        <authorList>
            <consortium name="US DOE Joint Genome Institute (JGI-PGF)"/>
            <person name="Copeland A."/>
            <person name="Lucas S."/>
            <person name="Lapidus A."/>
            <person name="Barry K."/>
            <person name="Detter J.C."/>
            <person name="Glavina del Rio T."/>
            <person name="Hammon N."/>
            <person name="Israni S."/>
            <person name="Dalin E."/>
            <person name="Tice H."/>
            <person name="Bruce D."/>
            <person name="Pitluck S."/>
            <person name="Richardson P."/>
        </authorList>
    </citation>
    <scope>NUCLEOTIDE SEQUENCE [LARGE SCALE GENOMIC DNA]</scope>
    <source>
        <strain evidence="3">DSM 684</strain>
    </source>
</reference>
<sequence>MKPLSLFLLVVAALLVTSSTFVWAKRGHSHHRPGYGEVVKVLPRGHHKIHHHRSTYFYRNGIFYSPYDSFYRVVYPPVGLVVSTLPYGYVDVRFGNRLYARYNDIYYEPLRRGYRVVEAPPTAPPPPQPDVTAVPASALGTVTVTVEVLNVRGGPSRLHPVNDHVAAGDRLYVLGQAPEWYYVRLPDGGFGWVWRQFVRGEVVAP</sequence>
<keyword evidence="1" id="KW-0732">Signal</keyword>
<evidence type="ECO:0000259" key="2">
    <source>
        <dbReference type="PROSITE" id="PS51781"/>
    </source>
</evidence>
<dbReference type="Gene3D" id="2.30.30.40">
    <property type="entry name" value="SH3 Domains"/>
    <property type="match status" value="1"/>
</dbReference>
<dbReference type="PROSITE" id="PS51781">
    <property type="entry name" value="SH3B"/>
    <property type="match status" value="1"/>
</dbReference>
<dbReference type="Proteomes" id="UP000005695">
    <property type="component" value="Unassembled WGS sequence"/>
</dbReference>
<evidence type="ECO:0000313" key="4">
    <source>
        <dbReference type="Proteomes" id="UP000005695"/>
    </source>
</evidence>
<reference evidence="3" key="1">
    <citation type="submission" date="2006-05" db="EMBL/GenBank/DDBJ databases">
        <title>Annotation of the draft genome assembly of Desulfuromonas acetoxidans DSM 684.</title>
        <authorList>
            <consortium name="US DOE Joint Genome Institute (JGI-ORNL)"/>
            <person name="Larimer F."/>
            <person name="Land M."/>
            <person name="Hauser L."/>
        </authorList>
    </citation>
    <scope>NUCLEOTIDE SEQUENCE [LARGE SCALE GENOMIC DNA]</scope>
    <source>
        <strain evidence="3">DSM 684</strain>
    </source>
</reference>
<dbReference type="AlphaFoldDB" id="Q1K4G2"/>
<accession>Q1K4G2</accession>
<feature type="domain" description="SH3b" evidence="2">
    <location>
        <begin position="139"/>
        <end position="202"/>
    </location>
</feature>
<evidence type="ECO:0000256" key="1">
    <source>
        <dbReference type="SAM" id="SignalP"/>
    </source>
</evidence>
<protein>
    <submittedName>
        <fullName evidence="3">SH3, type 3</fullName>
    </submittedName>
</protein>
<evidence type="ECO:0000313" key="3">
    <source>
        <dbReference type="EMBL" id="EAT17141.1"/>
    </source>
</evidence>
<dbReference type="Pfam" id="PF08239">
    <property type="entry name" value="SH3_3"/>
    <property type="match status" value="1"/>
</dbReference>
<dbReference type="EMBL" id="AAEW02000001">
    <property type="protein sequence ID" value="EAT17141.1"/>
    <property type="molecule type" value="Genomic_DNA"/>
</dbReference>
<dbReference type="RefSeq" id="WP_005997323.1">
    <property type="nucleotide sequence ID" value="NZ_AAEW02000001.1"/>
</dbReference>
<feature type="signal peptide" evidence="1">
    <location>
        <begin position="1"/>
        <end position="24"/>
    </location>
</feature>